<accession>A0ACC5UP01</accession>
<name>A0ACC5UP01_9PSED</name>
<organism evidence="1 2">
    <name type="scientific">Pseudomonas kurunegalensis</name>
    <dbReference type="NCBI Taxonomy" id="485880"/>
    <lineage>
        <taxon>Bacteria</taxon>
        <taxon>Pseudomonadati</taxon>
        <taxon>Pseudomonadota</taxon>
        <taxon>Gammaproteobacteria</taxon>
        <taxon>Pseudomonadales</taxon>
        <taxon>Pseudomonadaceae</taxon>
        <taxon>Pseudomonas</taxon>
    </lineage>
</organism>
<evidence type="ECO:0000313" key="1">
    <source>
        <dbReference type="EMBL" id="MBV4516177.1"/>
    </source>
</evidence>
<evidence type="ECO:0000313" key="2">
    <source>
        <dbReference type="Proteomes" id="UP000624243"/>
    </source>
</evidence>
<dbReference type="EMBL" id="JABWSB020000007">
    <property type="protein sequence ID" value="MBV4516177.1"/>
    <property type="molecule type" value="Genomic_DNA"/>
</dbReference>
<reference evidence="1 2" key="1">
    <citation type="journal article" date="2020" name="Microorganisms">
        <title>Reliable Identification of Environmental Pseudomonas Isolates Using the rpoD Gene.</title>
        <authorList>
            <consortium name="The Broad Institute Genome Sequencing Platform"/>
            <person name="Girard L."/>
            <person name="Lood C."/>
            <person name="Rokni-Zadeh H."/>
            <person name="van Noort V."/>
            <person name="Lavigne R."/>
            <person name="De Mot R."/>
        </authorList>
    </citation>
    <scope>NUCLEOTIDE SEQUENCE [LARGE SCALE GENOMIC DNA]</scope>
    <source>
        <strain evidence="1 2">RW1P2</strain>
    </source>
</reference>
<dbReference type="Proteomes" id="UP000624243">
    <property type="component" value="Unassembled WGS sequence"/>
</dbReference>
<keyword evidence="2" id="KW-1185">Reference proteome</keyword>
<proteinExistence type="predicted"/>
<protein>
    <submittedName>
        <fullName evidence="1">Uncharacterized protein</fullName>
    </submittedName>
</protein>
<gene>
    <name evidence="1" type="ORF">HU758_013335</name>
</gene>
<comment type="caution">
    <text evidence="1">The sequence shown here is derived from an EMBL/GenBank/DDBJ whole genome shotgun (WGS) entry which is preliminary data.</text>
</comment>
<sequence>MSSRKHLIHKASFKASTSFCFAETLVNYRATVKLEPLGLINTWLDDFRVAYTILQAVQVATSLNYSLIHLAKQLGSIGEEEKLEHRIACWSDLIAPYLSRPQPGVDQMYYGGSGEDFVASGAFHDPDPIVEFDDDQKAIYDLSINLEDGSIMMRFGWVAWMLAPSEAEWLAEQMWTAAFLAAKRQGISK</sequence>